<keyword evidence="2" id="KW-1185">Reference proteome</keyword>
<name>A0A8B2PFP5_9PROT</name>
<protein>
    <submittedName>
        <fullName evidence="1">Uncharacterized protein</fullName>
    </submittedName>
</protein>
<dbReference type="Proteomes" id="UP000249123">
    <property type="component" value="Unassembled WGS sequence"/>
</dbReference>
<gene>
    <name evidence="1" type="ORF">HY3_05655</name>
</gene>
<proteinExistence type="predicted"/>
<sequence length="157" mass="17191">MTNRVEAAYARLHGMLKQASEASDACPDGMYRNASVTVLVRESRTGVEGVLNLLDSDGRVMGQITDEEGADCFELLQPAILEVIVLDPDQDRRESRFSAIMSFWAEYFRGIDSTLGGLVDDCQVTDAPERFVIQQVNGAKGARIRIDILLTAPTPLG</sequence>
<organism evidence="1 2">
    <name type="scientific">Hyphomonas pacifica</name>
    <dbReference type="NCBI Taxonomy" id="1280941"/>
    <lineage>
        <taxon>Bacteria</taxon>
        <taxon>Pseudomonadati</taxon>
        <taxon>Pseudomonadota</taxon>
        <taxon>Alphaproteobacteria</taxon>
        <taxon>Hyphomonadales</taxon>
        <taxon>Hyphomonadaceae</taxon>
        <taxon>Hyphomonas</taxon>
    </lineage>
</organism>
<comment type="caution">
    <text evidence="1">The sequence shown here is derived from an EMBL/GenBank/DDBJ whole genome shotgun (WGS) entry which is preliminary data.</text>
</comment>
<accession>A0A8B2PFP5</accession>
<dbReference type="AlphaFoldDB" id="A0A8B2PFP5"/>
<dbReference type="EMBL" id="AWFB01000078">
    <property type="protein sequence ID" value="RAN30635.1"/>
    <property type="molecule type" value="Genomic_DNA"/>
</dbReference>
<dbReference type="RefSeq" id="WP_112063389.1">
    <property type="nucleotide sequence ID" value="NZ_AWFB01000078.1"/>
</dbReference>
<evidence type="ECO:0000313" key="1">
    <source>
        <dbReference type="EMBL" id="RAN30635.1"/>
    </source>
</evidence>
<reference evidence="1 2" key="1">
    <citation type="submission" date="2013-04" db="EMBL/GenBank/DDBJ databases">
        <title>Hyphomonas sp. T24B3 Genome Sequencing.</title>
        <authorList>
            <person name="Lai Q."/>
            <person name="Shao Z."/>
        </authorList>
    </citation>
    <scope>NUCLEOTIDE SEQUENCE [LARGE SCALE GENOMIC DNA]</scope>
    <source>
        <strain evidence="1 2">T24B3</strain>
    </source>
</reference>
<evidence type="ECO:0000313" key="2">
    <source>
        <dbReference type="Proteomes" id="UP000249123"/>
    </source>
</evidence>